<accession>A0AAD3XN96</accession>
<evidence type="ECO:0000313" key="1">
    <source>
        <dbReference type="EMBL" id="GMH10500.1"/>
    </source>
</evidence>
<sequence length="267" mass="30143">MAFFAHQSSEFASLTHPNEVTKEELVVFHTLDRQVFSCLVLCLCRDISDSMQVMALWIWLEQVSYRQFMDIILTFPDPLMDALFNESIMCLKLAGSDNFPSPSGHSNDVPLLQSLTGKDLSLRYFLENRVTVLHGMAKTLQSVCTRAFHDIVEQAVTSFNYPPPQGVQSCDPHGFNDYQEESGCQDKSFDKCLAFMTFDIAIEAMLMQHVSGDEQALYARLVVRSAEMMDDILGLGFECVELDLEDAISHRLNHICLVELMPCSASF</sequence>
<comment type="caution">
    <text evidence="1">The sequence shown here is derived from an EMBL/GenBank/DDBJ whole genome shotgun (WGS) entry which is preliminary data.</text>
</comment>
<dbReference type="Proteomes" id="UP001279734">
    <property type="component" value="Unassembled WGS sequence"/>
</dbReference>
<name>A0AAD3XN96_NEPGR</name>
<keyword evidence="2" id="KW-1185">Reference proteome</keyword>
<protein>
    <submittedName>
        <fullName evidence="1">Uncharacterized protein</fullName>
    </submittedName>
</protein>
<gene>
    <name evidence="1" type="ORF">Nepgr_012341</name>
</gene>
<proteinExistence type="predicted"/>
<organism evidence="1 2">
    <name type="scientific">Nepenthes gracilis</name>
    <name type="common">Slender pitcher plant</name>
    <dbReference type="NCBI Taxonomy" id="150966"/>
    <lineage>
        <taxon>Eukaryota</taxon>
        <taxon>Viridiplantae</taxon>
        <taxon>Streptophyta</taxon>
        <taxon>Embryophyta</taxon>
        <taxon>Tracheophyta</taxon>
        <taxon>Spermatophyta</taxon>
        <taxon>Magnoliopsida</taxon>
        <taxon>eudicotyledons</taxon>
        <taxon>Gunneridae</taxon>
        <taxon>Pentapetalae</taxon>
        <taxon>Caryophyllales</taxon>
        <taxon>Nepenthaceae</taxon>
        <taxon>Nepenthes</taxon>
    </lineage>
</organism>
<evidence type="ECO:0000313" key="2">
    <source>
        <dbReference type="Proteomes" id="UP001279734"/>
    </source>
</evidence>
<dbReference type="PANTHER" id="PTHR33527">
    <property type="entry name" value="OS07G0274300 PROTEIN"/>
    <property type="match status" value="1"/>
</dbReference>
<reference evidence="1" key="1">
    <citation type="submission" date="2023-05" db="EMBL/GenBank/DDBJ databases">
        <title>Nepenthes gracilis genome sequencing.</title>
        <authorList>
            <person name="Fukushima K."/>
        </authorList>
    </citation>
    <scope>NUCLEOTIDE SEQUENCE</scope>
    <source>
        <strain evidence="1">SING2019-196</strain>
    </source>
</reference>
<dbReference type="EMBL" id="BSYO01000010">
    <property type="protein sequence ID" value="GMH10500.1"/>
    <property type="molecule type" value="Genomic_DNA"/>
</dbReference>
<dbReference type="PANTHER" id="PTHR33527:SF28">
    <property type="entry name" value="GB|AAD43168.1"/>
    <property type="match status" value="1"/>
</dbReference>
<dbReference type="AlphaFoldDB" id="A0AAD3XN96"/>